<dbReference type="PROSITE" id="PS50003">
    <property type="entry name" value="PH_DOMAIN"/>
    <property type="match status" value="1"/>
</dbReference>
<feature type="domain" description="PH" evidence="2">
    <location>
        <begin position="391"/>
        <end position="425"/>
    </location>
</feature>
<evidence type="ECO:0000259" key="2">
    <source>
        <dbReference type="PROSITE" id="PS50003"/>
    </source>
</evidence>
<feature type="compositionally biased region" description="Pro residues" evidence="1">
    <location>
        <begin position="898"/>
        <end position="914"/>
    </location>
</feature>
<comment type="caution">
    <text evidence="3">The sequence shown here is derived from an EMBL/GenBank/DDBJ whole genome shotgun (WGS) entry which is preliminary data.</text>
</comment>
<name>A0A1D2JIN0_PARBR</name>
<feature type="region of interest" description="Disordered" evidence="1">
    <location>
        <begin position="888"/>
        <end position="995"/>
    </location>
</feature>
<dbReference type="AlphaFoldDB" id="A0A1D2JIN0"/>
<protein>
    <recommendedName>
        <fullName evidence="2">PH domain-containing protein</fullName>
    </recommendedName>
</protein>
<gene>
    <name evidence="3" type="ORF">ACO22_02463</name>
</gene>
<dbReference type="SUPFAM" id="SSF50729">
    <property type="entry name" value="PH domain-like"/>
    <property type="match status" value="1"/>
</dbReference>
<dbReference type="InterPro" id="IPR001849">
    <property type="entry name" value="PH_domain"/>
</dbReference>
<feature type="compositionally biased region" description="Polar residues" evidence="1">
    <location>
        <begin position="578"/>
        <end position="589"/>
    </location>
</feature>
<feature type="region of interest" description="Disordered" evidence="1">
    <location>
        <begin position="794"/>
        <end position="833"/>
    </location>
</feature>
<feature type="compositionally biased region" description="Low complexity" evidence="1">
    <location>
        <begin position="552"/>
        <end position="566"/>
    </location>
</feature>
<evidence type="ECO:0000313" key="4">
    <source>
        <dbReference type="Proteomes" id="UP000242814"/>
    </source>
</evidence>
<feature type="compositionally biased region" description="Polar residues" evidence="1">
    <location>
        <begin position="509"/>
        <end position="529"/>
    </location>
</feature>
<feature type="compositionally biased region" description="Low complexity" evidence="1">
    <location>
        <begin position="604"/>
        <end position="614"/>
    </location>
</feature>
<feature type="compositionally biased region" description="Polar residues" evidence="1">
    <location>
        <begin position="794"/>
        <end position="809"/>
    </location>
</feature>
<reference evidence="3 4" key="1">
    <citation type="submission" date="2016-06" db="EMBL/GenBank/DDBJ databases">
        <authorList>
            <person name="Kjaerup R.B."/>
            <person name="Dalgaard T.S."/>
            <person name="Juul-Madsen H.R."/>
        </authorList>
    </citation>
    <scope>NUCLEOTIDE SEQUENCE [LARGE SCALE GENOMIC DNA]</scope>
    <source>
        <strain evidence="3 4">Pb300</strain>
    </source>
</reference>
<dbReference type="VEuPathDB" id="FungiDB:PADG_07020"/>
<feature type="compositionally biased region" description="Basic and acidic residues" evidence="1">
    <location>
        <begin position="486"/>
        <end position="505"/>
    </location>
</feature>
<proteinExistence type="predicted"/>
<accession>A0A1D2JIN0</accession>
<organism evidence="3 4">
    <name type="scientific">Paracoccidioides brasiliensis</name>
    <dbReference type="NCBI Taxonomy" id="121759"/>
    <lineage>
        <taxon>Eukaryota</taxon>
        <taxon>Fungi</taxon>
        <taxon>Dikarya</taxon>
        <taxon>Ascomycota</taxon>
        <taxon>Pezizomycotina</taxon>
        <taxon>Eurotiomycetes</taxon>
        <taxon>Eurotiomycetidae</taxon>
        <taxon>Onygenales</taxon>
        <taxon>Ajellomycetaceae</taxon>
        <taxon>Paracoccidioides</taxon>
    </lineage>
</organism>
<evidence type="ECO:0000256" key="1">
    <source>
        <dbReference type="SAM" id="MobiDB-lite"/>
    </source>
</evidence>
<feature type="region of interest" description="Disordered" evidence="1">
    <location>
        <begin position="649"/>
        <end position="673"/>
    </location>
</feature>
<feature type="region of interest" description="Disordered" evidence="1">
    <location>
        <begin position="188"/>
        <end position="236"/>
    </location>
</feature>
<dbReference type="EMBL" id="LZYO01000077">
    <property type="protein sequence ID" value="ODH38242.1"/>
    <property type="molecule type" value="Genomic_DNA"/>
</dbReference>
<feature type="region of interest" description="Disordered" evidence="1">
    <location>
        <begin position="107"/>
        <end position="143"/>
    </location>
</feature>
<feature type="region of interest" description="Disordered" evidence="1">
    <location>
        <begin position="603"/>
        <end position="629"/>
    </location>
</feature>
<feature type="compositionally biased region" description="Polar residues" evidence="1">
    <location>
        <begin position="542"/>
        <end position="551"/>
    </location>
</feature>
<feature type="compositionally biased region" description="Low complexity" evidence="1">
    <location>
        <begin position="194"/>
        <end position="210"/>
    </location>
</feature>
<feature type="compositionally biased region" description="Basic and acidic residues" evidence="1">
    <location>
        <begin position="118"/>
        <end position="139"/>
    </location>
</feature>
<dbReference type="Proteomes" id="UP000242814">
    <property type="component" value="Unassembled WGS sequence"/>
</dbReference>
<feature type="compositionally biased region" description="Polar residues" evidence="1">
    <location>
        <begin position="818"/>
        <end position="831"/>
    </location>
</feature>
<feature type="region of interest" description="Disordered" evidence="1">
    <location>
        <begin position="754"/>
        <end position="773"/>
    </location>
</feature>
<evidence type="ECO:0000313" key="3">
    <source>
        <dbReference type="EMBL" id="ODH38242.1"/>
    </source>
</evidence>
<feature type="region of interest" description="Disordered" evidence="1">
    <location>
        <begin position="273"/>
        <end position="310"/>
    </location>
</feature>
<feature type="region of interest" description="Disordered" evidence="1">
    <location>
        <begin position="708"/>
        <end position="736"/>
    </location>
</feature>
<dbReference type="VEuPathDB" id="FungiDB:PABG_05245"/>
<sequence length="995" mass="109906">MEFFVIRIAADIFTTFVRFSQVLRIITTISKNRSLRPLHTTNRVLFFRRLRFMNEQNTLRYFAHYFNLPVLNSQPSLWLTIEMDSSREHSVLGSRRGLSIRPIYTHIGSSNVRPKRPPRPDDEPDRETPGDKSLLKSESSKTSLKSLFSRNKTNRHANHEQTLPAIAESQRIMDASIIPDYISSTSPSTILHTPKSSAPLSSPSLGKPGPNKAQKSSKFLKEKNQKISKTTTSWDPPPLFQAYPQAIKQGILSAPTVSAESILRITSHRRNNPIKDGFSDIDADDERIASTSSKKRKDEKGKKHSRGSGSNNKFEWTQKIFILVTSGYLLQYPGEGNFDRLPDKMMELGKNSVAFASDAIPGKHWVLQISQTLDEDGSVTLDTKKTFLSRFGFTDSRRQTKSLLLVCDSPEEMTSWLAAVRREIEALGGKEYVPETPLEPPNGSFQHPQTHRQSVMPDKIPSVPIPMASREFTKSSPTISAPIIPEEPKEENKLLDNKAADETSKRSTNRLSTCRQSIEAPSSSTTGTITDLDRLREGSRLSYVSNGTRTIPSSRASSPGRSPARPTGVVPNPGFAESPSSIRSTLTDSGSKLLSAHAYPAIQSDGSGSDNNGSRFPSIVGPLNTATSSPPNFSVPVFKRFSASSHSAAHLSSRKFQHQVSPPPSPRLIRPNSRNHLSCLNNIIAAPQLMNGHAESNKSCKETDISQHPVPFIFDPNVPSRTAPSQKSREIRSRRYSSFESSFRSTYSLASDYRPKLSPVTNESSEDGHKSDALSQHSGAQALNKNFNHISAAANTETKQLRRPTSMQIGSEARRRSSSVNAPQTGTQKEFSSPEIRFFSSSFNSSSYRQGRAQLAHPEVILDTSPPANHNHNHNHIPTSCLRNSLHKSTSHLSLGPPVAPPPDCPLPKVPPKVPSQFSHAWKHDQSPLLAPGRSEAVGHRDRSRSKSRSGTRTGPDESKEAQTTPILPVDLRDAETSSHLSGMTPKEYSMVNAF</sequence>
<feature type="region of interest" description="Disordered" evidence="1">
    <location>
        <begin position="469"/>
        <end position="589"/>
    </location>
</feature>